<accession>A0AAD4D997</accession>
<dbReference type="Pfam" id="PF23948">
    <property type="entry name" value="ARM_5"/>
    <property type="match status" value="1"/>
</dbReference>
<sequence length="421" mass="46355">MSTTTQNNQLPRPAPPTLSFSEHSELTTEGGRAPPPQAPVQTGHSVHSADTDVEALAIALAPTPAPQSINTATIKVAVPTIHVQPNTIQLTSLNHKIFPKNINPATLRTPLPKPRARIEQTSQLVYCYQLLSIGHASSPASDADELEITPLDEAQQEWVNLIDLGEQDRLCWIIEKLVTVFIENAFKNSNAITEIVLLGPILERESYRSLLLCFIGQFEQIKLLDITLLTGLVQLVECASVGYLVDDDLVRIVTVLLQELSMTHNGTSDHVPLLMLALGRVLDVMVAEQVKDLNCDRDHQPMLKLLDELIDSDNAYLKYQAAYAYQALQYVPGDETPLQVVWRYSKLEPAGLTKVIESLKELAVSVTVGIEGYSTLFQGAGTAVGATKDSFDTTGERSWYLALQGTALFIRQGRLHDFKQV</sequence>
<evidence type="ECO:0000259" key="2">
    <source>
        <dbReference type="Pfam" id="PF23948"/>
    </source>
</evidence>
<gene>
    <name evidence="3" type="ORF">BGZ95_011911</name>
</gene>
<evidence type="ECO:0000256" key="1">
    <source>
        <dbReference type="SAM" id="MobiDB-lite"/>
    </source>
</evidence>
<feature type="domain" description="Arm-like repeat" evidence="2">
    <location>
        <begin position="165"/>
        <end position="421"/>
    </location>
</feature>
<reference evidence="3" key="1">
    <citation type="journal article" date="2020" name="Fungal Divers.">
        <title>Resolving the Mortierellaceae phylogeny through synthesis of multi-gene phylogenetics and phylogenomics.</title>
        <authorList>
            <person name="Vandepol N."/>
            <person name="Liber J."/>
            <person name="Desiro A."/>
            <person name="Na H."/>
            <person name="Kennedy M."/>
            <person name="Barry K."/>
            <person name="Grigoriev I.V."/>
            <person name="Miller A.N."/>
            <person name="O'Donnell K."/>
            <person name="Stajich J.E."/>
            <person name="Bonito G."/>
        </authorList>
    </citation>
    <scope>NUCLEOTIDE SEQUENCE</scope>
    <source>
        <strain evidence="3">NRRL 28262</strain>
    </source>
</reference>
<proteinExistence type="predicted"/>
<feature type="compositionally biased region" description="Polar residues" evidence="1">
    <location>
        <begin position="1"/>
        <end position="10"/>
    </location>
</feature>
<organism evidence="3 4">
    <name type="scientific">Linnemannia exigua</name>
    <dbReference type="NCBI Taxonomy" id="604196"/>
    <lineage>
        <taxon>Eukaryota</taxon>
        <taxon>Fungi</taxon>
        <taxon>Fungi incertae sedis</taxon>
        <taxon>Mucoromycota</taxon>
        <taxon>Mortierellomycotina</taxon>
        <taxon>Mortierellomycetes</taxon>
        <taxon>Mortierellales</taxon>
        <taxon>Mortierellaceae</taxon>
        <taxon>Linnemannia</taxon>
    </lineage>
</organism>
<dbReference type="Proteomes" id="UP001194580">
    <property type="component" value="Unassembled WGS sequence"/>
</dbReference>
<comment type="caution">
    <text evidence="3">The sequence shown here is derived from an EMBL/GenBank/DDBJ whole genome shotgun (WGS) entry which is preliminary data.</text>
</comment>
<evidence type="ECO:0000313" key="3">
    <source>
        <dbReference type="EMBL" id="KAG0272350.1"/>
    </source>
</evidence>
<feature type="non-terminal residue" evidence="3">
    <location>
        <position position="421"/>
    </location>
</feature>
<keyword evidence="4" id="KW-1185">Reference proteome</keyword>
<protein>
    <recommendedName>
        <fullName evidence="2">Arm-like repeat domain-containing protein</fullName>
    </recommendedName>
</protein>
<dbReference type="InterPro" id="IPR056251">
    <property type="entry name" value="Arm_rpt_dom"/>
</dbReference>
<dbReference type="EMBL" id="JAAAIL010000944">
    <property type="protein sequence ID" value="KAG0272350.1"/>
    <property type="molecule type" value="Genomic_DNA"/>
</dbReference>
<evidence type="ECO:0000313" key="4">
    <source>
        <dbReference type="Proteomes" id="UP001194580"/>
    </source>
</evidence>
<feature type="region of interest" description="Disordered" evidence="1">
    <location>
        <begin position="1"/>
        <end position="48"/>
    </location>
</feature>
<dbReference type="AlphaFoldDB" id="A0AAD4D997"/>
<name>A0AAD4D997_9FUNG</name>